<keyword evidence="6" id="KW-1185">Reference proteome</keyword>
<evidence type="ECO:0008006" key="7">
    <source>
        <dbReference type="Google" id="ProtNLM"/>
    </source>
</evidence>
<evidence type="ECO:0000313" key="6">
    <source>
        <dbReference type="Proteomes" id="UP000825935"/>
    </source>
</evidence>
<evidence type="ECO:0000259" key="3">
    <source>
        <dbReference type="Pfam" id="PF04836"/>
    </source>
</evidence>
<evidence type="ECO:0000256" key="2">
    <source>
        <dbReference type="SAM" id="MobiDB-lite"/>
    </source>
</evidence>
<organism evidence="5 6">
    <name type="scientific">Ceratopteris richardii</name>
    <name type="common">Triangle waterfern</name>
    <dbReference type="NCBI Taxonomy" id="49495"/>
    <lineage>
        <taxon>Eukaryota</taxon>
        <taxon>Viridiplantae</taxon>
        <taxon>Streptophyta</taxon>
        <taxon>Embryophyta</taxon>
        <taxon>Tracheophyta</taxon>
        <taxon>Polypodiopsida</taxon>
        <taxon>Polypodiidae</taxon>
        <taxon>Polypodiales</taxon>
        <taxon>Pteridineae</taxon>
        <taxon>Pteridaceae</taxon>
        <taxon>Parkerioideae</taxon>
        <taxon>Ceratopteris</taxon>
    </lineage>
</organism>
<dbReference type="Proteomes" id="UP000825935">
    <property type="component" value="Chromosome 29"/>
</dbReference>
<comment type="caution">
    <text evidence="5">The sequence shown here is derived from an EMBL/GenBank/DDBJ whole genome shotgun (WGS) entry which is preliminary data.</text>
</comment>
<dbReference type="InterPro" id="IPR016024">
    <property type="entry name" value="ARM-type_fold"/>
</dbReference>
<feature type="compositionally biased region" description="Low complexity" evidence="2">
    <location>
        <begin position="23"/>
        <end position="33"/>
    </location>
</feature>
<evidence type="ECO:0000259" key="4">
    <source>
        <dbReference type="Pfam" id="PF05004"/>
    </source>
</evidence>
<dbReference type="SUPFAM" id="SSF48371">
    <property type="entry name" value="ARM repeat"/>
    <property type="match status" value="1"/>
</dbReference>
<feature type="domain" description="Interferon-related developmental regulator N-terminal" evidence="4">
    <location>
        <begin position="25"/>
        <end position="326"/>
    </location>
</feature>
<feature type="compositionally biased region" description="Basic residues" evidence="2">
    <location>
        <begin position="1"/>
        <end position="12"/>
    </location>
</feature>
<dbReference type="EMBL" id="CM035434">
    <property type="protein sequence ID" value="KAH7291438.1"/>
    <property type="molecule type" value="Genomic_DNA"/>
</dbReference>
<dbReference type="Gene3D" id="1.25.10.10">
    <property type="entry name" value="Leucine-rich Repeat Variant"/>
    <property type="match status" value="1"/>
</dbReference>
<dbReference type="OMA" id="QCFEAIF"/>
<dbReference type="AlphaFoldDB" id="A0A8T2R6T4"/>
<dbReference type="PANTHER" id="PTHR12354">
    <property type="entry name" value="INTERFERON-RELATED DEVELOPMENTAL REGULATOR"/>
    <property type="match status" value="1"/>
</dbReference>
<dbReference type="Pfam" id="PF04836">
    <property type="entry name" value="IFRD_C"/>
    <property type="match status" value="1"/>
</dbReference>
<evidence type="ECO:0000313" key="5">
    <source>
        <dbReference type="EMBL" id="KAH7291438.1"/>
    </source>
</evidence>
<dbReference type="EMBL" id="CM035434">
    <property type="protein sequence ID" value="KAH7291436.1"/>
    <property type="molecule type" value="Genomic_DNA"/>
</dbReference>
<dbReference type="EMBL" id="CM035434">
    <property type="protein sequence ID" value="KAH7291437.1"/>
    <property type="molecule type" value="Genomic_DNA"/>
</dbReference>
<accession>A0A8T2R6T4</accession>
<protein>
    <recommendedName>
        <fullName evidence="7">Interferon-related developmental regulator N-terminal domain-containing protein</fullName>
    </recommendedName>
</protein>
<dbReference type="InterPro" id="IPR006921">
    <property type="entry name" value="Interferon-rel_develop_reg_C"/>
</dbReference>
<dbReference type="InterPro" id="IPR039777">
    <property type="entry name" value="IFRD"/>
</dbReference>
<feature type="region of interest" description="Disordered" evidence="2">
    <location>
        <begin position="1"/>
        <end position="38"/>
    </location>
</feature>
<comment type="similarity">
    <text evidence="1">Belongs to the IFRD family.</text>
</comment>
<dbReference type="InterPro" id="IPR007701">
    <property type="entry name" value="Interferon-rel_develop_reg_N"/>
</dbReference>
<dbReference type="Pfam" id="PF05004">
    <property type="entry name" value="IFRD"/>
    <property type="match status" value="1"/>
</dbReference>
<dbReference type="PANTHER" id="PTHR12354:SF1">
    <property type="entry name" value="INTERFERON-RELATED DEVELOPMENTAL REGULATOR 1"/>
    <property type="match status" value="1"/>
</dbReference>
<feature type="domain" description="Interferon-related developmental regulator C-terminal" evidence="3">
    <location>
        <begin position="372"/>
        <end position="419"/>
    </location>
</feature>
<dbReference type="InterPro" id="IPR011989">
    <property type="entry name" value="ARM-like"/>
</dbReference>
<evidence type="ECO:0000256" key="1">
    <source>
        <dbReference type="ARBA" id="ARBA00008828"/>
    </source>
</evidence>
<gene>
    <name evidence="5" type="ORF">KP509_29G016900</name>
</gene>
<sequence length="437" mass="48028">MGRKADKNHRRAMRTDDTDDDTVSTVSTATSSDFGHHEVEERDENTVLDGFVDALYEKRAKVREAALKGLINALKTSVLIDFVDDKHETLLHLCIGSLKKGVSSEAAFASQLIGLMAVTTGAGDVAQHILSEASAYLIKAAKFGSDSKARIAALEALALTCFVGSTNYEATEEIMDVLWQMSKRKGSSHPDQALGMTRAMPEVRAAALSAWTFLMTEIPTTRIVSQHMAQCSSALLSILENDEQNVRIAAGEAIAVVFEARSTIRSQYYADPSSTDASSALCRKNFENRETELVDLIKGLALEAGGKGQGNKKSQRSSFKEIHSVLKGEDVETSLKLQQGDSLILNSWIQVIQMKFLTGILAEGLQKHLQENTLLHEIFSFVPQQGKRKTLTSTEKRMYMSPNSVLNKARTQNMNRRRSQVHAWQIGQFGAEDVGSD</sequence>
<reference evidence="5" key="1">
    <citation type="submission" date="2021-08" db="EMBL/GenBank/DDBJ databases">
        <title>WGS assembly of Ceratopteris richardii.</title>
        <authorList>
            <person name="Marchant D.B."/>
            <person name="Chen G."/>
            <person name="Jenkins J."/>
            <person name="Shu S."/>
            <person name="Leebens-Mack J."/>
            <person name="Grimwood J."/>
            <person name="Schmutz J."/>
            <person name="Soltis P."/>
            <person name="Soltis D."/>
            <person name="Chen Z.-H."/>
        </authorList>
    </citation>
    <scope>NUCLEOTIDE SEQUENCE</scope>
    <source>
        <strain evidence="5">Whitten #5841</strain>
        <tissue evidence="5">Leaf</tissue>
    </source>
</reference>
<dbReference type="EMBL" id="CM035434">
    <property type="protein sequence ID" value="KAH7291432.1"/>
    <property type="molecule type" value="Genomic_DNA"/>
</dbReference>
<dbReference type="OrthoDB" id="686784at2759"/>
<proteinExistence type="inferred from homology"/>
<name>A0A8T2R6T4_CERRI</name>